<evidence type="ECO:0000313" key="2">
    <source>
        <dbReference type="EMBL" id="XIA19942.1"/>
    </source>
</evidence>
<name>A0AB74UUK8_9GAMM</name>
<organism evidence="2">
    <name type="scientific">Rhodanobacter sp. FW102-FHT14D07</name>
    <dbReference type="NCBI Taxonomy" id="3351462"/>
    <lineage>
        <taxon>Bacteria</taxon>
        <taxon>Pseudomonadati</taxon>
        <taxon>Pseudomonadota</taxon>
        <taxon>Gammaproteobacteria</taxon>
        <taxon>Lysobacterales</taxon>
        <taxon>Rhodanobacteraceae</taxon>
        <taxon>Rhodanobacter</taxon>
    </lineage>
</organism>
<keyword evidence="2" id="KW-0808">Transferase</keyword>
<sequence>MGHDPQYTIELGDARVRLRPWNRADADALVDAVRDSVDSVGRWLPWCRADYGHDAAHAWIAHCQDGWQAGNHFAFAVRSAADGSLLGGVGLNQFEPIHRRANLGYWMRQGCQRRGLATAAAQRVARFGFEQLGLIRIEIVALPDNAASRATALRIGARFESIARQRLLVEGQPRDAAVYGLLPSDLP</sequence>
<dbReference type="GO" id="GO:0005737">
    <property type="term" value="C:cytoplasm"/>
    <property type="evidence" value="ECO:0007669"/>
    <property type="project" value="TreeGrafter"/>
</dbReference>
<dbReference type="GO" id="GO:1990189">
    <property type="term" value="F:protein N-terminal-serine acetyltransferase activity"/>
    <property type="evidence" value="ECO:0007669"/>
    <property type="project" value="TreeGrafter"/>
</dbReference>
<dbReference type="InterPro" id="IPR000182">
    <property type="entry name" value="GNAT_dom"/>
</dbReference>
<dbReference type="PANTHER" id="PTHR43441">
    <property type="entry name" value="RIBOSOMAL-PROTEIN-SERINE ACETYLTRANSFERASE"/>
    <property type="match status" value="1"/>
</dbReference>
<accession>A0AB74UUK8</accession>
<dbReference type="Pfam" id="PF13302">
    <property type="entry name" value="Acetyltransf_3"/>
    <property type="match status" value="1"/>
</dbReference>
<dbReference type="PROSITE" id="PS51186">
    <property type="entry name" value="GNAT"/>
    <property type="match status" value="1"/>
</dbReference>
<protein>
    <submittedName>
        <fullName evidence="2">GNAT family N-acetyltransferase</fullName>
        <ecNumber evidence="2">2.3.-.-</ecNumber>
    </submittedName>
</protein>
<dbReference type="SUPFAM" id="SSF55729">
    <property type="entry name" value="Acyl-CoA N-acyltransferases (Nat)"/>
    <property type="match status" value="1"/>
</dbReference>
<proteinExistence type="predicted"/>
<keyword evidence="2" id="KW-0012">Acyltransferase</keyword>
<reference evidence="2" key="1">
    <citation type="submission" date="2024-10" db="EMBL/GenBank/DDBJ databases">
        <authorList>
            <person name="Lesea H.P."/>
            <person name="Kuehl J.V."/>
            <person name="Chandonia J.-M."/>
        </authorList>
    </citation>
    <scope>NUCLEOTIDE SEQUENCE</scope>
    <source>
        <strain evidence="2">FW102-FHT14D07</strain>
    </source>
</reference>
<dbReference type="PANTHER" id="PTHR43441:SF10">
    <property type="entry name" value="ACETYLTRANSFERASE"/>
    <property type="match status" value="1"/>
</dbReference>
<evidence type="ECO:0000259" key="1">
    <source>
        <dbReference type="PROSITE" id="PS51186"/>
    </source>
</evidence>
<dbReference type="InterPro" id="IPR016181">
    <property type="entry name" value="Acyl_CoA_acyltransferase"/>
</dbReference>
<dbReference type="InterPro" id="IPR051908">
    <property type="entry name" value="Ribosomal_N-acetyltransferase"/>
</dbReference>
<dbReference type="AlphaFoldDB" id="A0AB74UUK8"/>
<gene>
    <name evidence="2" type="ORF">ACFYG5_07410</name>
</gene>
<dbReference type="EMBL" id="CP170721">
    <property type="protein sequence ID" value="XIA19942.1"/>
    <property type="molecule type" value="Genomic_DNA"/>
</dbReference>
<feature type="domain" description="N-acetyltransferase" evidence="1">
    <location>
        <begin position="16"/>
        <end position="175"/>
    </location>
</feature>
<dbReference type="EC" id="2.3.-.-" evidence="2"/>
<dbReference type="GO" id="GO:0008999">
    <property type="term" value="F:protein-N-terminal-alanine acetyltransferase activity"/>
    <property type="evidence" value="ECO:0007669"/>
    <property type="project" value="TreeGrafter"/>
</dbReference>
<dbReference type="Gene3D" id="3.40.630.30">
    <property type="match status" value="1"/>
</dbReference>
<dbReference type="RefSeq" id="WP_395118425.1">
    <property type="nucleotide sequence ID" value="NZ_CP170721.1"/>
</dbReference>